<evidence type="ECO:0000256" key="2">
    <source>
        <dbReference type="ARBA" id="ARBA00022679"/>
    </source>
</evidence>
<keyword evidence="2" id="KW-0808">Transferase</keyword>
<sequence>MRCAAEGAAPEHEGVKRRPEQLAPVEDEASLRPRRGQSAPPGGEAQLTAAATIQTDGVVAGHRVLRLLGTGTRATVYLGHSPGASAVALKVFRADIAASSIELDIAVLTSPAAPGLVQLLDVAQLGDGRICLVLERLPGGSLARYLVDNPRLSPGEVVTLLAPVTVALTSLHTAGFAHGGLSLASILLDASGRAVLTGFGAVTQFNDLPRERMRLLRADYARLGIVMQSLVDTLDPAHPQFRSGAAIARRFQAATNLIGGGSGARTAGAPLGAILGTLERNLFDWADAAPLRGFHAAAPGEVNAPSTPGPAFSSAPRGIEPALSTSDHGDGIHDNFHHAQNKILSRFRNHVGTDPAHPTHPDNDDGFDIQIDDRFNTSFDTEFDHDLDLDRDLGGDHEFDDVPPRAPFGQARVALRRLTDRWAARRRTGQRQARLGRTLATVVDSHPLRDAGHLLRKRLHGHRRPLLVSAFGGASLLVLALTLFPVLGQAGETGEDNGAGSGDRASGSPSALAPANAPANPPADAAGSAAPTDAPATPSVADGAAAPDQAAIAGDDPVSAVVALLARRASCLAAASLVCLVEVDQTGSALLALDSYDARERQKGRTGGPLADYVGFLPTLAERNGDLAVVALIPSPGHEESQPASVLVVKGEGGWRLREIFDY</sequence>
<keyword evidence="9" id="KW-1185">Reference proteome</keyword>
<evidence type="ECO:0000313" key="9">
    <source>
        <dbReference type="Proteomes" id="UP000297654"/>
    </source>
</evidence>
<feature type="region of interest" description="Disordered" evidence="6">
    <location>
        <begin position="1"/>
        <end position="44"/>
    </location>
</feature>
<evidence type="ECO:0000259" key="7">
    <source>
        <dbReference type="PROSITE" id="PS50011"/>
    </source>
</evidence>
<dbReference type="AlphaFoldDB" id="A0A5F0D8T5"/>
<dbReference type="Gene3D" id="1.10.510.10">
    <property type="entry name" value="Transferase(Phosphotransferase) domain 1"/>
    <property type="match status" value="1"/>
</dbReference>
<evidence type="ECO:0000256" key="4">
    <source>
        <dbReference type="ARBA" id="ARBA00022777"/>
    </source>
</evidence>
<dbReference type="EMBL" id="SOFF01000020">
    <property type="protein sequence ID" value="TFB91960.1"/>
    <property type="molecule type" value="Genomic_DNA"/>
</dbReference>
<dbReference type="GO" id="GO:0005524">
    <property type="term" value="F:ATP binding"/>
    <property type="evidence" value="ECO:0007669"/>
    <property type="project" value="UniProtKB-KW"/>
</dbReference>
<dbReference type="Pfam" id="PF00069">
    <property type="entry name" value="Pkinase"/>
    <property type="match status" value="1"/>
</dbReference>
<proteinExistence type="predicted"/>
<dbReference type="PANTHER" id="PTHR24351">
    <property type="entry name" value="RIBOSOMAL PROTEIN S6 KINASE"/>
    <property type="match status" value="1"/>
</dbReference>
<feature type="compositionally biased region" description="Basic and acidic residues" evidence="6">
    <location>
        <begin position="9"/>
        <end position="20"/>
    </location>
</feature>
<keyword evidence="4" id="KW-0418">Kinase</keyword>
<protein>
    <recommendedName>
        <fullName evidence="7">Protein kinase domain-containing protein</fullName>
    </recommendedName>
</protein>
<dbReference type="OrthoDB" id="5125808at2"/>
<dbReference type="SMART" id="SM00220">
    <property type="entry name" value="S_TKc"/>
    <property type="match status" value="1"/>
</dbReference>
<dbReference type="InterPro" id="IPR000719">
    <property type="entry name" value="Prot_kinase_dom"/>
</dbReference>
<dbReference type="SUPFAM" id="SSF56112">
    <property type="entry name" value="Protein kinase-like (PK-like)"/>
    <property type="match status" value="1"/>
</dbReference>
<dbReference type="Proteomes" id="UP000297654">
    <property type="component" value="Unassembled WGS sequence"/>
</dbReference>
<keyword evidence="3" id="KW-0547">Nucleotide-binding</keyword>
<dbReference type="GO" id="GO:0004674">
    <property type="term" value="F:protein serine/threonine kinase activity"/>
    <property type="evidence" value="ECO:0007669"/>
    <property type="project" value="UniProtKB-KW"/>
</dbReference>
<comment type="caution">
    <text evidence="8">The sequence shown here is derived from an EMBL/GenBank/DDBJ whole genome shotgun (WGS) entry which is preliminary data.</text>
</comment>
<accession>A0A5F0D8T5</accession>
<evidence type="ECO:0000256" key="3">
    <source>
        <dbReference type="ARBA" id="ARBA00022741"/>
    </source>
</evidence>
<evidence type="ECO:0000256" key="1">
    <source>
        <dbReference type="ARBA" id="ARBA00022527"/>
    </source>
</evidence>
<organism evidence="8 9">
    <name type="scientific">Cryobacterium luteum</name>
    <dbReference type="NCBI Taxonomy" id="1424661"/>
    <lineage>
        <taxon>Bacteria</taxon>
        <taxon>Bacillati</taxon>
        <taxon>Actinomycetota</taxon>
        <taxon>Actinomycetes</taxon>
        <taxon>Micrococcales</taxon>
        <taxon>Microbacteriaceae</taxon>
        <taxon>Cryobacterium</taxon>
    </lineage>
</organism>
<keyword evidence="1" id="KW-0723">Serine/threonine-protein kinase</keyword>
<feature type="domain" description="Protein kinase" evidence="7">
    <location>
        <begin position="62"/>
        <end position="400"/>
    </location>
</feature>
<keyword evidence="5" id="KW-0067">ATP-binding</keyword>
<feature type="region of interest" description="Disordered" evidence="6">
    <location>
        <begin position="300"/>
        <end position="326"/>
    </location>
</feature>
<feature type="compositionally biased region" description="Low complexity" evidence="6">
    <location>
        <begin position="505"/>
        <end position="542"/>
    </location>
</feature>
<feature type="region of interest" description="Disordered" evidence="6">
    <location>
        <begin position="494"/>
        <end position="542"/>
    </location>
</feature>
<gene>
    <name evidence="8" type="ORF">E3O10_06290</name>
</gene>
<evidence type="ECO:0000256" key="5">
    <source>
        <dbReference type="ARBA" id="ARBA00022840"/>
    </source>
</evidence>
<dbReference type="InterPro" id="IPR011009">
    <property type="entry name" value="Kinase-like_dom_sf"/>
</dbReference>
<name>A0A5F0D8T5_9MICO</name>
<reference evidence="8 9" key="1">
    <citation type="submission" date="2019-03" db="EMBL/GenBank/DDBJ databases">
        <title>Genomics of glacier-inhabiting Cryobacterium strains.</title>
        <authorList>
            <person name="Liu Q."/>
            <person name="Xin Y.-H."/>
        </authorList>
    </citation>
    <scope>NUCLEOTIDE SEQUENCE [LARGE SCALE GENOMIC DNA]</scope>
    <source>
        <strain evidence="8 9">Hh15</strain>
    </source>
</reference>
<evidence type="ECO:0000256" key="6">
    <source>
        <dbReference type="SAM" id="MobiDB-lite"/>
    </source>
</evidence>
<evidence type="ECO:0000313" key="8">
    <source>
        <dbReference type="EMBL" id="TFB91960.1"/>
    </source>
</evidence>
<dbReference type="PROSITE" id="PS50011">
    <property type="entry name" value="PROTEIN_KINASE_DOM"/>
    <property type="match status" value="1"/>
</dbReference>